<dbReference type="InterPro" id="IPR048535">
    <property type="entry name" value="RRN6_beta-prop"/>
</dbReference>
<dbReference type="GO" id="GO:0042790">
    <property type="term" value="P:nucleolar large rRNA transcription by RNA polymerase I"/>
    <property type="evidence" value="ECO:0007669"/>
    <property type="project" value="TreeGrafter"/>
</dbReference>
<organism evidence="5 6">
    <name type="scientific">Alternaria atra</name>
    <dbReference type="NCBI Taxonomy" id="119953"/>
    <lineage>
        <taxon>Eukaryota</taxon>
        <taxon>Fungi</taxon>
        <taxon>Dikarya</taxon>
        <taxon>Ascomycota</taxon>
        <taxon>Pezizomycotina</taxon>
        <taxon>Dothideomycetes</taxon>
        <taxon>Pleosporomycetidae</taxon>
        <taxon>Pleosporales</taxon>
        <taxon>Pleosporineae</taxon>
        <taxon>Pleosporaceae</taxon>
        <taxon>Alternaria</taxon>
        <taxon>Alternaria sect. Ulocladioides</taxon>
    </lineage>
</organism>
<dbReference type="EMBL" id="CAJRGZ010000019">
    <property type="protein sequence ID" value="CAG5163401.1"/>
    <property type="molecule type" value="Genomic_DNA"/>
</dbReference>
<dbReference type="InterPro" id="IPR048536">
    <property type="entry name" value="Rrn6_K-rich"/>
</dbReference>
<accession>A0A8J2I3L7</accession>
<evidence type="ECO:0000259" key="3">
    <source>
        <dbReference type="Pfam" id="PF20639"/>
    </source>
</evidence>
<feature type="region of interest" description="Disordered" evidence="1">
    <location>
        <begin position="743"/>
        <end position="825"/>
    </location>
</feature>
<dbReference type="Pfam" id="PF20640">
    <property type="entry name" value="Rrn6_HB"/>
    <property type="match status" value="1"/>
</dbReference>
<dbReference type="GO" id="GO:0070860">
    <property type="term" value="C:RNA polymerase I core factor complex"/>
    <property type="evidence" value="ECO:0007669"/>
    <property type="project" value="TreeGrafter"/>
</dbReference>
<evidence type="ECO:0008006" key="7">
    <source>
        <dbReference type="Google" id="ProtNLM"/>
    </source>
</evidence>
<feature type="compositionally biased region" description="Low complexity" evidence="1">
    <location>
        <begin position="934"/>
        <end position="952"/>
    </location>
</feature>
<dbReference type="Pfam" id="PF10214">
    <property type="entry name" value="Rrn6_beta-prop"/>
    <property type="match status" value="1"/>
</dbReference>
<feature type="domain" description="RRN6 K-rich C-terminal" evidence="3">
    <location>
        <begin position="847"/>
        <end position="982"/>
    </location>
</feature>
<dbReference type="PANTHER" id="PTHR28221">
    <property type="entry name" value="RNA POLYMERASE I-SPECIFIC TRANSCRIPTION INITIATION FACTOR RRN6"/>
    <property type="match status" value="1"/>
</dbReference>
<dbReference type="RefSeq" id="XP_043169996.1">
    <property type="nucleotide sequence ID" value="XM_043314061.1"/>
</dbReference>
<feature type="compositionally biased region" description="Pro residues" evidence="1">
    <location>
        <begin position="810"/>
        <end position="819"/>
    </location>
</feature>
<keyword evidence="6" id="KW-1185">Reference proteome</keyword>
<feature type="compositionally biased region" description="Pro residues" evidence="1">
    <location>
        <begin position="784"/>
        <end position="799"/>
    </location>
</feature>
<feature type="compositionally biased region" description="Low complexity" evidence="1">
    <location>
        <begin position="800"/>
        <end position="809"/>
    </location>
</feature>
<evidence type="ECO:0000256" key="1">
    <source>
        <dbReference type="SAM" id="MobiDB-lite"/>
    </source>
</evidence>
<evidence type="ECO:0000259" key="2">
    <source>
        <dbReference type="Pfam" id="PF10214"/>
    </source>
</evidence>
<protein>
    <recommendedName>
        <fullName evidence="7">RNA polymerase I-specific transcription initiation factor RRN6-like protein</fullName>
    </recommendedName>
</protein>
<feature type="domain" description="RRN6 beta-propeller" evidence="2">
    <location>
        <begin position="111"/>
        <end position="466"/>
    </location>
</feature>
<dbReference type="GeneID" id="67018328"/>
<dbReference type="OrthoDB" id="4090074at2759"/>
<feature type="region of interest" description="Disordered" evidence="1">
    <location>
        <begin position="870"/>
        <end position="982"/>
    </location>
</feature>
<feature type="domain" description="RRN6 helical bundle" evidence="4">
    <location>
        <begin position="548"/>
        <end position="735"/>
    </location>
</feature>
<evidence type="ECO:0000313" key="6">
    <source>
        <dbReference type="Proteomes" id="UP000676310"/>
    </source>
</evidence>
<comment type="caution">
    <text evidence="5">The sequence shown here is derived from an EMBL/GenBank/DDBJ whole genome shotgun (WGS) entry which is preliminary data.</text>
</comment>
<evidence type="ECO:0000313" key="5">
    <source>
        <dbReference type="EMBL" id="CAG5163401.1"/>
    </source>
</evidence>
<proteinExistence type="predicted"/>
<dbReference type="InterPro" id="IPR048537">
    <property type="entry name" value="RRN6_HB"/>
</dbReference>
<dbReference type="InterPro" id="IPR019350">
    <property type="entry name" value="RNA_pol_I-sp_TIF_RRN6-like"/>
</dbReference>
<dbReference type="AlphaFoldDB" id="A0A8J2I3L7"/>
<dbReference type="Pfam" id="PF20639">
    <property type="entry name" value="Rrn6_K-rich"/>
    <property type="match status" value="1"/>
</dbReference>
<dbReference type="GO" id="GO:0001163">
    <property type="term" value="F:RNA polymerase I transcription regulatory region sequence-specific DNA binding"/>
    <property type="evidence" value="ECO:0007669"/>
    <property type="project" value="TreeGrafter"/>
</dbReference>
<reference evidence="5" key="1">
    <citation type="submission" date="2021-05" db="EMBL/GenBank/DDBJ databases">
        <authorList>
            <person name="Stam R."/>
        </authorList>
    </citation>
    <scope>NUCLEOTIDE SEQUENCE</scope>
    <source>
        <strain evidence="5">CS162</strain>
    </source>
</reference>
<evidence type="ECO:0000259" key="4">
    <source>
        <dbReference type="Pfam" id="PF20640"/>
    </source>
</evidence>
<dbReference type="Proteomes" id="UP000676310">
    <property type="component" value="Unassembled WGS sequence"/>
</dbReference>
<feature type="compositionally biased region" description="Basic residues" evidence="1">
    <location>
        <begin position="970"/>
        <end position="982"/>
    </location>
</feature>
<sequence>MADRSLKDLNYGHPGVASYDLENRQWAFARQYKRRIFKQIRALKTTPCTGNHATPTSTQLVFPQTPANRTSIQNEISNIVQDNPLLAPVVELLPELALVSAAISSTASTYDPLVGDLLSFGSITPKGRHEAWRIAALPTGETGSILQLSILDSERHGWTTDPKPWVQGQTLKAAESAFWNEEAAPIQQIRFAYSEDRRPLLAVRLPTRTVLFHPDYLHQPRAAVTSPFYRLPSSTIQPNPILSIHQNDTGGFPHVDVAFNPDFQLQFALVDESQTWSVWDIEHRLRLGTYSASCVLRGRINESEDGDTTGQDGWAKVLWVADIATLLVCNRRHLSIVSIKGGSTSYLPCPEIFSERSADWILDAKRHPKDRSRVFILTSTRLTLIAITAPSELLSCAHEAGAKILLSWRHYRGAEDFTLGMSVQMLTDDETCLMIHSRVNNLIQVHSFTERSSGLVTGSDPTLLDLSIPDSGQITNMVIETMEQGDLRSEVGFLQLFVMQTDLSVHEFVVYTRASTADDSIEDDQAVANFTRGTIRRPRNRTFKSHAVNKDDDFVSPDGLATTELPRSKVVRPRSHWYNTSNDLATYETRNNSLLGEVISRSKSSAEESGAIDAVAVMDQVNEMLATGADLPSLPLGTLMEFMRTLFDVADIDEASSNFQELFSSGYGHNTMDVQRIAPMHVLGLTFDGDPTISDVYDTILQTWVAPLPPEVPIRVRQRLERLARRIATELMFSSTCIRDDRRQVPTVSTQHGQSEDNRVALPILPSRPKEGAFLPTSRYPISQPLPTPPYSSIPPSSLPPSSVLGSSPPEVPPTPPALPDSLSRLSKYLPTSKDAAIIHPNVAQGLAHWQLGSDPHMYNWASLERALQSEDLDEESQQQREKERKKRERREKRQQRENELMRARAELMKAKVVSQPTAFPRSSPGPMLGGMGSSSQVPSQSQSQVPSHGSSFMMPQSQAERGKFGGKLDKKKKKKGRISGF</sequence>
<dbReference type="PANTHER" id="PTHR28221:SF2">
    <property type="entry name" value="RNA POLYMERASE I-SPECIFIC TRANSCRIPTION INITIATION FACTOR RRN6"/>
    <property type="match status" value="1"/>
</dbReference>
<feature type="compositionally biased region" description="Basic residues" evidence="1">
    <location>
        <begin position="884"/>
        <end position="894"/>
    </location>
</feature>
<gene>
    <name evidence="5" type="ORF">ALTATR162_LOCUS6439</name>
</gene>
<feature type="compositionally biased region" description="Basic and acidic residues" evidence="1">
    <location>
        <begin position="895"/>
        <end position="910"/>
    </location>
</feature>
<name>A0A8J2I3L7_9PLEO</name>
<dbReference type="GO" id="GO:0001179">
    <property type="term" value="F:RNA polymerase I general transcription initiation factor binding"/>
    <property type="evidence" value="ECO:0007669"/>
    <property type="project" value="TreeGrafter"/>
</dbReference>